<feature type="domain" description="Translation elongation factor EFTs/EF1B dimerisation" evidence="7">
    <location>
        <begin position="75"/>
        <end position="279"/>
    </location>
</feature>
<dbReference type="RefSeq" id="WP_204425250.1">
    <property type="nucleotide sequence ID" value="NZ_CP070228.1"/>
</dbReference>
<sequence length="290" mass="30604">MANYTVADIKALREKTGAGMLDVKKALADAEGDTAKAEELLRLKGLKVAAKREGRTASAGLVLSKIVDSAEGQTGYILEANSETDFVAKNEKFIAFAEEILEAAVNSKSTSVEELLGVELADGTVKDRIDTFTGVIGEKLAISSLEVLSGAHVESYMHRTATDLPPQVAVLVATDEAGTKVAHDVAVHVAAMNPQYLNEEEIPADVIENERRIATEITVAEGKPEAAVAKIVEGRLKGFFKQIALVDQAFARDPKMSVGQVVEAAGGKVTGFKRVRVGEAAAAAAEAEAE</sequence>
<dbReference type="SUPFAM" id="SSF46934">
    <property type="entry name" value="UBA-like"/>
    <property type="match status" value="1"/>
</dbReference>
<dbReference type="InterPro" id="IPR001816">
    <property type="entry name" value="Transl_elong_EFTs/EF1B"/>
</dbReference>
<name>A0ABX7IHU7_9ACTO</name>
<evidence type="ECO:0000259" key="7">
    <source>
        <dbReference type="Pfam" id="PF00889"/>
    </source>
</evidence>
<dbReference type="Gene3D" id="1.10.286.20">
    <property type="match status" value="1"/>
</dbReference>
<protein>
    <recommendedName>
        <fullName evidence="2 6">Elongation factor Ts</fullName>
        <shortName evidence="6">EF-Ts</shortName>
    </recommendedName>
</protein>
<dbReference type="Gene3D" id="1.10.8.10">
    <property type="entry name" value="DNA helicase RuvA subunit, C-terminal domain"/>
    <property type="match status" value="1"/>
</dbReference>
<evidence type="ECO:0000256" key="5">
    <source>
        <dbReference type="ARBA" id="ARBA00025453"/>
    </source>
</evidence>
<dbReference type="PANTHER" id="PTHR11741">
    <property type="entry name" value="ELONGATION FACTOR TS"/>
    <property type="match status" value="1"/>
</dbReference>
<feature type="region of interest" description="Involved in Mg(2+) ion dislocation from EF-Tu" evidence="6">
    <location>
        <begin position="84"/>
        <end position="87"/>
    </location>
</feature>
<dbReference type="HAMAP" id="MF_00050">
    <property type="entry name" value="EF_Ts"/>
    <property type="match status" value="1"/>
</dbReference>
<keyword evidence="9" id="KW-1185">Reference proteome</keyword>
<evidence type="ECO:0000313" key="8">
    <source>
        <dbReference type="EMBL" id="QRV02696.1"/>
    </source>
</evidence>
<comment type="subcellular location">
    <subcellularLocation>
        <location evidence="6">Cytoplasm</location>
    </subcellularLocation>
</comment>
<dbReference type="GO" id="GO:0003746">
    <property type="term" value="F:translation elongation factor activity"/>
    <property type="evidence" value="ECO:0007669"/>
    <property type="project" value="UniProtKB-KW"/>
</dbReference>
<dbReference type="Gene3D" id="3.30.479.20">
    <property type="entry name" value="Elongation factor Ts, dimerisation domain"/>
    <property type="match status" value="2"/>
</dbReference>
<dbReference type="SUPFAM" id="SSF54713">
    <property type="entry name" value="Elongation factor Ts (EF-Ts), dimerisation domain"/>
    <property type="match status" value="1"/>
</dbReference>
<dbReference type="CDD" id="cd14275">
    <property type="entry name" value="UBA_EF-Ts"/>
    <property type="match status" value="1"/>
</dbReference>
<keyword evidence="4 6" id="KW-0648">Protein biosynthesis</keyword>
<organism evidence="8 9">
    <name type="scientific">Arcanobacterium phocisimile</name>
    <dbReference type="NCBI Taxonomy" id="1302235"/>
    <lineage>
        <taxon>Bacteria</taxon>
        <taxon>Bacillati</taxon>
        <taxon>Actinomycetota</taxon>
        <taxon>Actinomycetes</taxon>
        <taxon>Actinomycetales</taxon>
        <taxon>Actinomycetaceae</taxon>
        <taxon>Arcanobacterium</taxon>
    </lineage>
</organism>
<accession>A0ABX7IHU7</accession>
<dbReference type="InterPro" id="IPR009060">
    <property type="entry name" value="UBA-like_sf"/>
</dbReference>
<proteinExistence type="inferred from homology"/>
<evidence type="ECO:0000256" key="4">
    <source>
        <dbReference type="ARBA" id="ARBA00022917"/>
    </source>
</evidence>
<dbReference type="PROSITE" id="PS01126">
    <property type="entry name" value="EF_TS_1"/>
    <property type="match status" value="1"/>
</dbReference>
<gene>
    <name evidence="6" type="primary">tsf</name>
    <name evidence="8" type="ORF">JTE88_02870</name>
</gene>
<evidence type="ECO:0000256" key="3">
    <source>
        <dbReference type="ARBA" id="ARBA00022768"/>
    </source>
</evidence>
<keyword evidence="3 6" id="KW-0251">Elongation factor</keyword>
<dbReference type="Proteomes" id="UP000602653">
    <property type="component" value="Chromosome"/>
</dbReference>
<reference evidence="8 9" key="1">
    <citation type="submission" date="2021-02" db="EMBL/GenBank/DDBJ databases">
        <title>Complete Genome Sequence of Arcanobacterium phocisimile strain DSM 26142T from a harbour seal.</title>
        <authorList>
            <person name="Borowiak M."/>
            <person name="Alssahen M."/>
            <person name="Malorny B."/>
            <person name="Laemmler C."/>
            <person name="Siebert U."/>
            <person name="Ploetz M."/>
            <person name="Abdulmawjood A."/>
        </authorList>
    </citation>
    <scope>NUCLEOTIDE SEQUENCE [LARGE SCALE GENOMIC DNA]</scope>
    <source>
        <strain evidence="8 9">DSM 26142</strain>
    </source>
</reference>
<dbReference type="NCBIfam" id="TIGR00116">
    <property type="entry name" value="tsf"/>
    <property type="match status" value="1"/>
</dbReference>
<evidence type="ECO:0000256" key="1">
    <source>
        <dbReference type="ARBA" id="ARBA00005532"/>
    </source>
</evidence>
<evidence type="ECO:0000256" key="6">
    <source>
        <dbReference type="HAMAP-Rule" id="MF_00050"/>
    </source>
</evidence>
<dbReference type="InterPro" id="IPR014039">
    <property type="entry name" value="Transl_elong_EFTs/EF1B_dimer"/>
</dbReference>
<comment type="similarity">
    <text evidence="1 6">Belongs to the EF-Ts family.</text>
</comment>
<comment type="function">
    <text evidence="5 6">Associates with the EF-Tu.GDP complex and induces the exchange of GDP to GTP. It remains bound to the aminoacyl-tRNA.EF-Tu.GTP complex up to the GTP hydrolysis stage on the ribosome.</text>
</comment>
<dbReference type="PANTHER" id="PTHR11741:SF0">
    <property type="entry name" value="ELONGATION FACTOR TS, MITOCHONDRIAL"/>
    <property type="match status" value="1"/>
</dbReference>
<evidence type="ECO:0000256" key="2">
    <source>
        <dbReference type="ARBA" id="ARBA00016956"/>
    </source>
</evidence>
<dbReference type="Pfam" id="PF00889">
    <property type="entry name" value="EF_TS"/>
    <property type="match status" value="1"/>
</dbReference>
<evidence type="ECO:0000313" key="9">
    <source>
        <dbReference type="Proteomes" id="UP000602653"/>
    </source>
</evidence>
<dbReference type="InterPro" id="IPR036402">
    <property type="entry name" value="EF-Ts_dimer_sf"/>
</dbReference>
<dbReference type="EMBL" id="CP070228">
    <property type="protein sequence ID" value="QRV02696.1"/>
    <property type="molecule type" value="Genomic_DNA"/>
</dbReference>
<keyword evidence="6" id="KW-0963">Cytoplasm</keyword>
<dbReference type="InterPro" id="IPR018101">
    <property type="entry name" value="Transl_elong_Ts_CS"/>
</dbReference>